<accession>A0A2J6R2Q8</accession>
<dbReference type="EMBL" id="KZ613958">
    <property type="protein sequence ID" value="PMD32807.1"/>
    <property type="molecule type" value="Genomic_DNA"/>
</dbReference>
<evidence type="ECO:0000256" key="1">
    <source>
        <dbReference type="SAM" id="MobiDB-lite"/>
    </source>
</evidence>
<sequence>MYHCAGRTPMDASSISDVRSGVVSIIREFAGAYEAFKKWRKGPAGKKAVGQEECETSLYEGRTAIEGTLNHFSFQHGARFDTGDKTSLDTIINIQKRFREAVIDVLTSAVVERRGNNAKLEPVVLRVASEAAKKDTILAMDELSNRILAEAAGPFRATDPGDVLPPMPLRPVRPPRSPGPNLNLSQASLAPSSRPGLDSPVQRSGSASSSQTSLKVPLSPAPERNTIYSPAAGWKMPKFIDTEDSSTALVRTSSTRSAFDRWFPPTPKVVRPYHDIDPLEPTAPVVPSLKCDEESWDILKEGEAAVQRSWAAANDTVNEGKSRSYPHSAPLLQGPFASIWDDEPDPRPRTPLLYEREATPPTPEDDSPSLLISPPRAQNRPASAEAGKRIRSEPMLQFSAPAPRVRRHWAQMNDV</sequence>
<name>A0A2J6R2Q8_HYAVF</name>
<reference evidence="2 3" key="1">
    <citation type="submission" date="2016-04" db="EMBL/GenBank/DDBJ databases">
        <title>A degradative enzymes factory behind the ericoid mycorrhizal symbiosis.</title>
        <authorList>
            <consortium name="DOE Joint Genome Institute"/>
            <person name="Martino E."/>
            <person name="Morin E."/>
            <person name="Grelet G."/>
            <person name="Kuo A."/>
            <person name="Kohler A."/>
            <person name="Daghino S."/>
            <person name="Barry K."/>
            <person name="Choi C."/>
            <person name="Cichocki N."/>
            <person name="Clum A."/>
            <person name="Copeland A."/>
            <person name="Hainaut M."/>
            <person name="Haridas S."/>
            <person name="Labutti K."/>
            <person name="Lindquist E."/>
            <person name="Lipzen A."/>
            <person name="Khouja H.-R."/>
            <person name="Murat C."/>
            <person name="Ohm R."/>
            <person name="Olson A."/>
            <person name="Spatafora J."/>
            <person name="Veneault-Fourrey C."/>
            <person name="Henrissat B."/>
            <person name="Grigoriev I."/>
            <person name="Martin F."/>
            <person name="Perotto S."/>
        </authorList>
    </citation>
    <scope>NUCLEOTIDE SEQUENCE [LARGE SCALE GENOMIC DNA]</scope>
    <source>
        <strain evidence="2 3">F</strain>
    </source>
</reference>
<protein>
    <submittedName>
        <fullName evidence="2">Uncharacterized protein</fullName>
    </submittedName>
</protein>
<keyword evidence="3" id="KW-1185">Reference proteome</keyword>
<evidence type="ECO:0000313" key="3">
    <source>
        <dbReference type="Proteomes" id="UP000235786"/>
    </source>
</evidence>
<dbReference type="OrthoDB" id="3546699at2759"/>
<dbReference type="Proteomes" id="UP000235786">
    <property type="component" value="Unassembled WGS sequence"/>
</dbReference>
<feature type="region of interest" description="Disordered" evidence="1">
    <location>
        <begin position="155"/>
        <end position="222"/>
    </location>
</feature>
<evidence type="ECO:0000313" key="2">
    <source>
        <dbReference type="EMBL" id="PMD32807.1"/>
    </source>
</evidence>
<feature type="compositionally biased region" description="Low complexity" evidence="1">
    <location>
        <begin position="199"/>
        <end position="213"/>
    </location>
</feature>
<proteinExistence type="predicted"/>
<feature type="region of interest" description="Disordered" evidence="1">
    <location>
        <begin position="335"/>
        <end position="415"/>
    </location>
</feature>
<feature type="compositionally biased region" description="Pro residues" evidence="1">
    <location>
        <begin position="163"/>
        <end position="178"/>
    </location>
</feature>
<organism evidence="2 3">
    <name type="scientific">Hyaloscypha variabilis (strain UAMH 11265 / GT02V1 / F)</name>
    <name type="common">Meliniomyces variabilis</name>
    <dbReference type="NCBI Taxonomy" id="1149755"/>
    <lineage>
        <taxon>Eukaryota</taxon>
        <taxon>Fungi</taxon>
        <taxon>Dikarya</taxon>
        <taxon>Ascomycota</taxon>
        <taxon>Pezizomycotina</taxon>
        <taxon>Leotiomycetes</taxon>
        <taxon>Helotiales</taxon>
        <taxon>Hyaloscyphaceae</taxon>
        <taxon>Hyaloscypha</taxon>
        <taxon>Hyaloscypha variabilis</taxon>
    </lineage>
</organism>
<dbReference type="AlphaFoldDB" id="A0A2J6R2Q8"/>
<gene>
    <name evidence="2" type="ORF">L207DRAFT_536093</name>
</gene>